<dbReference type="GO" id="GO:0003735">
    <property type="term" value="F:structural constituent of ribosome"/>
    <property type="evidence" value="ECO:0007669"/>
    <property type="project" value="InterPro"/>
</dbReference>
<evidence type="ECO:0000256" key="1">
    <source>
        <dbReference type="ARBA" id="ARBA00010605"/>
    </source>
</evidence>
<keyword evidence="5 7" id="KW-0687">Ribonucleoprotein</keyword>
<dbReference type="InterPro" id="IPR020594">
    <property type="entry name" value="Ribosomal_bL9_bac/chp"/>
</dbReference>
<sequence length="178" mass="19322">MKLILRADVENLGVLGDIVEVKAGYGRNYLVPQGLAMVATASNMKVFELDRKKLTDKMEAVRGAAQSLAEKLEAADVVIEVRVGENDKLYGSVTASNIADALAALDLEVDRRRILLDSPIRTLGEYTIRVRLHAGVIAEVKLTVKAEGRFIEEEAPVEAPVEENDAESTVESADESAE</sequence>
<evidence type="ECO:0000259" key="9">
    <source>
        <dbReference type="PROSITE" id="PS00651"/>
    </source>
</evidence>
<evidence type="ECO:0000256" key="6">
    <source>
        <dbReference type="ARBA" id="ARBA00035292"/>
    </source>
</evidence>
<gene>
    <name evidence="7 10" type="primary">rplI</name>
    <name evidence="10" type="ORF">AB2Z07_13345</name>
    <name evidence="11" type="ORF">SAMN05660830_02943</name>
</gene>
<keyword evidence="4 7" id="KW-0689">Ribosomal protein</keyword>
<dbReference type="NCBIfam" id="TIGR00158">
    <property type="entry name" value="L9"/>
    <property type="match status" value="1"/>
</dbReference>
<dbReference type="SUPFAM" id="SSF55658">
    <property type="entry name" value="L9 N-domain-like"/>
    <property type="match status" value="1"/>
</dbReference>
<dbReference type="Pfam" id="PF01281">
    <property type="entry name" value="Ribosomal_L9_N"/>
    <property type="match status" value="1"/>
</dbReference>
<comment type="function">
    <text evidence="7">Binds to the 23S rRNA.</text>
</comment>
<dbReference type="GO" id="GO:0005840">
    <property type="term" value="C:ribosome"/>
    <property type="evidence" value="ECO:0007669"/>
    <property type="project" value="UniProtKB-KW"/>
</dbReference>
<proteinExistence type="inferred from homology"/>
<dbReference type="InterPro" id="IPR036935">
    <property type="entry name" value="Ribosomal_bL9_N_sf"/>
</dbReference>
<dbReference type="FunFam" id="3.40.5.10:FF:000003">
    <property type="entry name" value="50S ribosomal protein L9"/>
    <property type="match status" value="1"/>
</dbReference>
<dbReference type="RefSeq" id="WP_019999354.1">
    <property type="nucleotide sequence ID" value="NZ_CP192217.1"/>
</dbReference>
<dbReference type="Gene3D" id="3.40.5.10">
    <property type="entry name" value="Ribosomal protein L9, N-terminal domain"/>
    <property type="match status" value="1"/>
</dbReference>
<dbReference type="InterPro" id="IPR000244">
    <property type="entry name" value="Ribosomal_bL9"/>
</dbReference>
<keyword evidence="2 7" id="KW-0699">rRNA-binding</keyword>
<protein>
    <recommendedName>
        <fullName evidence="6 7">Large ribosomal subunit protein bL9</fullName>
    </recommendedName>
</protein>
<dbReference type="Pfam" id="PF03948">
    <property type="entry name" value="Ribosomal_L9_C"/>
    <property type="match status" value="1"/>
</dbReference>
<dbReference type="EMBL" id="FQZR01000009">
    <property type="protein sequence ID" value="SHJ66311.1"/>
    <property type="molecule type" value="Genomic_DNA"/>
</dbReference>
<keyword evidence="3 7" id="KW-0694">RNA-binding</keyword>
<dbReference type="EMBL" id="JBFSOO010000011">
    <property type="protein sequence ID" value="MEZ6854498.1"/>
    <property type="molecule type" value="Genomic_DNA"/>
</dbReference>
<dbReference type="AlphaFoldDB" id="A0A8G2CBW3"/>
<dbReference type="Gene3D" id="3.10.430.100">
    <property type="entry name" value="Ribosomal protein L9, C-terminal domain"/>
    <property type="match status" value="1"/>
</dbReference>
<evidence type="ECO:0000256" key="4">
    <source>
        <dbReference type="ARBA" id="ARBA00022980"/>
    </source>
</evidence>
<dbReference type="GO" id="GO:1990904">
    <property type="term" value="C:ribonucleoprotein complex"/>
    <property type="evidence" value="ECO:0007669"/>
    <property type="project" value="UniProtKB-KW"/>
</dbReference>
<dbReference type="InterPro" id="IPR009027">
    <property type="entry name" value="Ribosomal_bL9/RNase_H1_N"/>
</dbReference>
<comment type="caution">
    <text evidence="11">The sequence shown here is derived from an EMBL/GenBank/DDBJ whole genome shotgun (WGS) entry which is preliminary data.</text>
</comment>
<dbReference type="HAMAP" id="MF_00503">
    <property type="entry name" value="Ribosomal_bL9"/>
    <property type="match status" value="1"/>
</dbReference>
<evidence type="ECO:0000256" key="8">
    <source>
        <dbReference type="SAM" id="MobiDB-lite"/>
    </source>
</evidence>
<dbReference type="InterPro" id="IPR036791">
    <property type="entry name" value="Ribosomal_bL9_C_sf"/>
</dbReference>
<reference evidence="11 12" key="1">
    <citation type="submission" date="2016-11" db="EMBL/GenBank/DDBJ databases">
        <authorList>
            <person name="Varghese N."/>
            <person name="Submissions S."/>
        </authorList>
    </citation>
    <scope>NUCLEOTIDE SEQUENCE [LARGE SCALE GENOMIC DNA]</scope>
    <source>
        <strain evidence="11 12">DSM 17919</strain>
    </source>
</reference>
<feature type="region of interest" description="Disordered" evidence="8">
    <location>
        <begin position="154"/>
        <end position="178"/>
    </location>
</feature>
<organism evidence="11 12">
    <name type="scientific">Halodesulfovibrio aestuarii</name>
    <dbReference type="NCBI Taxonomy" id="126333"/>
    <lineage>
        <taxon>Bacteria</taxon>
        <taxon>Pseudomonadati</taxon>
        <taxon>Thermodesulfobacteriota</taxon>
        <taxon>Desulfovibrionia</taxon>
        <taxon>Desulfovibrionales</taxon>
        <taxon>Desulfovibrionaceae</taxon>
        <taxon>Halodesulfovibrio</taxon>
    </lineage>
</organism>
<dbReference type="PANTHER" id="PTHR21368">
    <property type="entry name" value="50S RIBOSOMAL PROTEIN L9"/>
    <property type="match status" value="1"/>
</dbReference>
<evidence type="ECO:0000256" key="2">
    <source>
        <dbReference type="ARBA" id="ARBA00022730"/>
    </source>
</evidence>
<evidence type="ECO:0000256" key="7">
    <source>
        <dbReference type="HAMAP-Rule" id="MF_00503"/>
    </source>
</evidence>
<dbReference type="Proteomes" id="UP000184001">
    <property type="component" value="Unassembled WGS sequence"/>
</dbReference>
<evidence type="ECO:0000313" key="13">
    <source>
        <dbReference type="Proteomes" id="UP001568358"/>
    </source>
</evidence>
<evidence type="ECO:0000313" key="10">
    <source>
        <dbReference type="EMBL" id="MEZ6854498.1"/>
    </source>
</evidence>
<name>A0A8G2CBW3_9BACT</name>
<reference evidence="10 13" key="2">
    <citation type="submission" date="2024-07" db="EMBL/GenBank/DDBJ databases">
        <title>Active virus-host system and metabolic interactions in a Lokiarchaeon culture.</title>
        <authorList>
            <person name="Ponce Toledo R.I."/>
            <person name="Rodrigues Oliveira T."/>
            <person name="Schleper C."/>
        </authorList>
    </citation>
    <scope>NUCLEOTIDE SEQUENCE [LARGE SCALE GENOMIC DNA]</scope>
    <source>
        <strain evidence="10 13">B35</strain>
    </source>
</reference>
<dbReference type="PROSITE" id="PS00651">
    <property type="entry name" value="RIBOSOMAL_L9"/>
    <property type="match status" value="1"/>
</dbReference>
<feature type="domain" description="Ribosomal protein L9" evidence="9">
    <location>
        <begin position="13"/>
        <end position="40"/>
    </location>
</feature>
<evidence type="ECO:0000313" key="12">
    <source>
        <dbReference type="Proteomes" id="UP000184001"/>
    </source>
</evidence>
<evidence type="ECO:0000313" key="11">
    <source>
        <dbReference type="EMBL" id="SHJ66311.1"/>
    </source>
</evidence>
<dbReference type="SUPFAM" id="SSF55653">
    <property type="entry name" value="Ribosomal protein L9 C-domain"/>
    <property type="match status" value="1"/>
</dbReference>
<dbReference type="InterPro" id="IPR020069">
    <property type="entry name" value="Ribosomal_bL9_C"/>
</dbReference>
<comment type="similarity">
    <text evidence="1 7">Belongs to the bacterial ribosomal protein bL9 family.</text>
</comment>
<dbReference type="GO" id="GO:0019843">
    <property type="term" value="F:rRNA binding"/>
    <property type="evidence" value="ECO:0007669"/>
    <property type="project" value="UniProtKB-UniRule"/>
</dbReference>
<dbReference type="InterPro" id="IPR020070">
    <property type="entry name" value="Ribosomal_bL9_N"/>
</dbReference>
<evidence type="ECO:0000256" key="3">
    <source>
        <dbReference type="ARBA" id="ARBA00022884"/>
    </source>
</evidence>
<keyword evidence="13" id="KW-1185">Reference proteome</keyword>
<accession>A0A8G2CBW3</accession>
<dbReference type="Proteomes" id="UP001568358">
    <property type="component" value="Unassembled WGS sequence"/>
</dbReference>
<evidence type="ECO:0000256" key="5">
    <source>
        <dbReference type="ARBA" id="ARBA00023274"/>
    </source>
</evidence>
<dbReference type="GO" id="GO:0006412">
    <property type="term" value="P:translation"/>
    <property type="evidence" value="ECO:0007669"/>
    <property type="project" value="UniProtKB-UniRule"/>
</dbReference>